<dbReference type="SMART" id="SM00855">
    <property type="entry name" value="PGAM"/>
    <property type="match status" value="1"/>
</dbReference>
<organism evidence="3 4">
    <name type="scientific">Alloscardovia theropitheci</name>
    <dbReference type="NCBI Taxonomy" id="2496842"/>
    <lineage>
        <taxon>Bacteria</taxon>
        <taxon>Bacillati</taxon>
        <taxon>Actinomycetota</taxon>
        <taxon>Actinomycetes</taxon>
        <taxon>Bifidobacteriales</taxon>
        <taxon>Bifidobacteriaceae</taxon>
        <taxon>Alloscardovia</taxon>
    </lineage>
</organism>
<dbReference type="OrthoDB" id="9810154at2"/>
<dbReference type="Gene3D" id="3.40.50.1240">
    <property type="entry name" value="Phosphoglycerate mutase-like"/>
    <property type="match status" value="1"/>
</dbReference>
<dbReference type="SUPFAM" id="SSF53254">
    <property type="entry name" value="Phosphoglycerate mutase-like"/>
    <property type="match status" value="1"/>
</dbReference>
<dbReference type="InterPro" id="IPR013078">
    <property type="entry name" value="His_Pase_superF_clade-1"/>
</dbReference>
<dbReference type="InterPro" id="IPR051021">
    <property type="entry name" value="Mito_Ser/Thr_phosphatase"/>
</dbReference>
<gene>
    <name evidence="3" type="ORF">EJ419_01185</name>
</gene>
<reference evidence="3 4" key="1">
    <citation type="submission" date="2018-12" db="EMBL/GenBank/DDBJ databases">
        <title>Alloscrdovia theropitheci sp. nov: a novel taxon from the feces of the bleeding-herat monkey (Theropithecus geleda).</title>
        <authorList>
            <person name="Modesto M."/>
        </authorList>
    </citation>
    <scope>NUCLEOTIDE SEQUENCE [LARGE SCALE GENOMIC DNA]</scope>
    <source>
        <strain evidence="3 4">GLDI4/2</strain>
    </source>
</reference>
<feature type="binding site" evidence="2">
    <location>
        <position position="71"/>
    </location>
    <ligand>
        <name>substrate</name>
    </ligand>
</feature>
<keyword evidence="4" id="KW-1185">Reference proteome</keyword>
<sequence length="186" mass="21029">MSVNLTKIGKEIHHYEYILILMRHAKTEKNAESDSDRELTDKGRKQAKRVAKALDGINLVPDVMEISGAKRARQTAERMLKVFGDKPDVSYHKKLYTDGMDELAHIIQSQKKKHKIVLIVGHEPVMSEGAQWWSSRENSDKNGLYDVLQLGLSPATFVILGSNKPLNQWDLHEAEVLAVVSPKDCE</sequence>
<dbReference type="RefSeq" id="WP_131283097.1">
    <property type="nucleotide sequence ID" value="NZ_RXLP01000004.1"/>
</dbReference>
<feature type="binding site" evidence="2">
    <location>
        <begin position="23"/>
        <end position="30"/>
    </location>
    <ligand>
        <name>substrate</name>
    </ligand>
</feature>
<proteinExistence type="predicted"/>
<keyword evidence="1" id="KW-0378">Hydrolase</keyword>
<evidence type="ECO:0000313" key="4">
    <source>
        <dbReference type="Proteomes" id="UP000291289"/>
    </source>
</evidence>
<name>A0A4R0QWG8_9BIFI</name>
<dbReference type="GO" id="GO:0016787">
    <property type="term" value="F:hydrolase activity"/>
    <property type="evidence" value="ECO:0007669"/>
    <property type="project" value="UniProtKB-KW"/>
</dbReference>
<dbReference type="Pfam" id="PF00300">
    <property type="entry name" value="His_Phos_1"/>
    <property type="match status" value="1"/>
</dbReference>
<dbReference type="PANTHER" id="PTHR20935">
    <property type="entry name" value="PHOSPHOGLYCERATE MUTASE-RELATED"/>
    <property type="match status" value="1"/>
</dbReference>
<dbReference type="AlphaFoldDB" id="A0A4R0QWG8"/>
<accession>A0A4R0QWG8</accession>
<protein>
    <submittedName>
        <fullName evidence="3">Phosphoglycerate mutase</fullName>
    </submittedName>
</protein>
<dbReference type="InterPro" id="IPR029033">
    <property type="entry name" value="His_PPase_superfam"/>
</dbReference>
<comment type="caution">
    <text evidence="3">The sequence shown here is derived from an EMBL/GenBank/DDBJ whole genome shotgun (WGS) entry which is preliminary data.</text>
</comment>
<dbReference type="PANTHER" id="PTHR20935:SF1">
    <property type="entry name" value="SLL1549 PROTEIN"/>
    <property type="match status" value="1"/>
</dbReference>
<dbReference type="CDD" id="cd07067">
    <property type="entry name" value="HP_PGM_like"/>
    <property type="match status" value="1"/>
</dbReference>
<evidence type="ECO:0000256" key="1">
    <source>
        <dbReference type="ARBA" id="ARBA00022801"/>
    </source>
</evidence>
<dbReference type="Proteomes" id="UP000291289">
    <property type="component" value="Unassembled WGS sequence"/>
</dbReference>
<evidence type="ECO:0000313" key="3">
    <source>
        <dbReference type="EMBL" id="TCD54747.1"/>
    </source>
</evidence>
<evidence type="ECO:0000256" key="2">
    <source>
        <dbReference type="PIRSR" id="PIRSR613078-2"/>
    </source>
</evidence>
<dbReference type="EMBL" id="RXLP01000004">
    <property type="protein sequence ID" value="TCD54747.1"/>
    <property type="molecule type" value="Genomic_DNA"/>
</dbReference>